<evidence type="ECO:0000256" key="6">
    <source>
        <dbReference type="ARBA" id="ARBA00023295"/>
    </source>
</evidence>
<dbReference type="SUPFAM" id="SSF49785">
    <property type="entry name" value="Galactose-binding domain-like"/>
    <property type="match status" value="1"/>
</dbReference>
<dbReference type="GO" id="GO:0030246">
    <property type="term" value="F:carbohydrate binding"/>
    <property type="evidence" value="ECO:0007669"/>
    <property type="project" value="InterPro"/>
</dbReference>
<dbReference type="Gene3D" id="2.60.120.260">
    <property type="entry name" value="Galactose-binding domain-like"/>
    <property type="match status" value="1"/>
</dbReference>
<keyword evidence="11" id="KW-1185">Reference proteome</keyword>
<dbReference type="Pfam" id="PF16353">
    <property type="entry name" value="LacZ_4"/>
    <property type="match status" value="1"/>
</dbReference>
<dbReference type="PROSITE" id="PS00719">
    <property type="entry name" value="GLYCOSYL_HYDROL_F2_1"/>
    <property type="match status" value="1"/>
</dbReference>
<dbReference type="EMBL" id="CP002400">
    <property type="protein sequence ID" value="ADU26324.1"/>
    <property type="molecule type" value="Genomic_DNA"/>
</dbReference>
<dbReference type="GO" id="GO:0004565">
    <property type="term" value="F:beta-galactosidase activity"/>
    <property type="evidence" value="ECO:0007669"/>
    <property type="project" value="UniProtKB-EC"/>
</dbReference>
<dbReference type="HOGENOM" id="CLU_002346_0_2_9"/>
<dbReference type="InterPro" id="IPR011013">
    <property type="entry name" value="Gal_mutarotase_sf_dom"/>
</dbReference>
<evidence type="ECO:0000256" key="1">
    <source>
        <dbReference type="ARBA" id="ARBA00001412"/>
    </source>
</evidence>
<dbReference type="InterPro" id="IPR050347">
    <property type="entry name" value="Bact_Beta-galactosidase"/>
</dbReference>
<evidence type="ECO:0000256" key="5">
    <source>
        <dbReference type="ARBA" id="ARBA00022801"/>
    </source>
</evidence>
<dbReference type="PANTHER" id="PTHR46323">
    <property type="entry name" value="BETA-GALACTOSIDASE"/>
    <property type="match status" value="1"/>
</dbReference>
<dbReference type="AlphaFoldDB" id="E6U2N3"/>
<dbReference type="EC" id="3.2.1.23" evidence="3 8"/>
<dbReference type="RefSeq" id="WP_013484694.1">
    <property type="nucleotide sequence ID" value="NC_014828.1"/>
</dbReference>
<organism evidence="10 11">
    <name type="scientific">Ethanoligenens harbinense (strain DSM 18485 / JCM 12961 / CGMCC 1.5033 / YUAN-3)</name>
    <dbReference type="NCBI Taxonomy" id="663278"/>
    <lineage>
        <taxon>Bacteria</taxon>
        <taxon>Bacillati</taxon>
        <taxon>Bacillota</taxon>
        <taxon>Clostridia</taxon>
        <taxon>Eubacteriales</taxon>
        <taxon>Oscillospiraceae</taxon>
        <taxon>Ethanoligenens</taxon>
    </lineage>
</organism>
<gene>
    <name evidence="10" type="ordered locus">Ethha_0755</name>
</gene>
<dbReference type="SUPFAM" id="SSF49303">
    <property type="entry name" value="beta-Galactosidase/glucuronidase domain"/>
    <property type="match status" value="2"/>
</dbReference>
<dbReference type="InterPro" id="IPR032312">
    <property type="entry name" value="LacZ_4"/>
</dbReference>
<evidence type="ECO:0000256" key="2">
    <source>
        <dbReference type="ARBA" id="ARBA00007401"/>
    </source>
</evidence>
<dbReference type="Proteomes" id="UP000001551">
    <property type="component" value="Chromosome"/>
</dbReference>
<dbReference type="SUPFAM" id="SSF51445">
    <property type="entry name" value="(Trans)glycosidases"/>
    <property type="match status" value="1"/>
</dbReference>
<keyword evidence="5 8" id="KW-0378">Hydrolase</keyword>
<dbReference type="InterPro" id="IPR006104">
    <property type="entry name" value="Glyco_hydro_2_N"/>
</dbReference>
<evidence type="ECO:0000313" key="10">
    <source>
        <dbReference type="EMBL" id="ADU26324.1"/>
    </source>
</evidence>
<evidence type="ECO:0000259" key="9">
    <source>
        <dbReference type="SMART" id="SM01038"/>
    </source>
</evidence>
<dbReference type="SUPFAM" id="SSF74650">
    <property type="entry name" value="Galactose mutarotase-like"/>
    <property type="match status" value="1"/>
</dbReference>
<dbReference type="PROSITE" id="PS00608">
    <property type="entry name" value="GLYCOSYL_HYDROL_F2_2"/>
    <property type="match status" value="1"/>
</dbReference>
<dbReference type="KEGG" id="eha:Ethha_0755"/>
<dbReference type="Gene3D" id="2.60.40.10">
    <property type="entry name" value="Immunoglobulins"/>
    <property type="match status" value="2"/>
</dbReference>
<name>E6U2N3_ETHHY</name>
<feature type="domain" description="Beta galactosidase small chain/" evidence="9">
    <location>
        <begin position="727"/>
        <end position="995"/>
    </location>
</feature>
<dbReference type="PANTHER" id="PTHR46323:SF2">
    <property type="entry name" value="BETA-GALACTOSIDASE"/>
    <property type="match status" value="1"/>
</dbReference>
<keyword evidence="6 8" id="KW-0326">Glycosidase</keyword>
<dbReference type="STRING" id="663278.Ethha_0755"/>
<dbReference type="eggNOG" id="COG3250">
    <property type="taxonomic scope" value="Bacteria"/>
</dbReference>
<dbReference type="Pfam" id="PF02929">
    <property type="entry name" value="Bgal_small_N"/>
    <property type="match status" value="1"/>
</dbReference>
<dbReference type="InterPro" id="IPR023230">
    <property type="entry name" value="Glyco_hydro_2_CS"/>
</dbReference>
<dbReference type="Pfam" id="PF02837">
    <property type="entry name" value="Glyco_hydro_2_N"/>
    <property type="match status" value="1"/>
</dbReference>
<evidence type="ECO:0000313" key="11">
    <source>
        <dbReference type="Proteomes" id="UP000001551"/>
    </source>
</evidence>
<accession>E6U2N3</accession>
<dbReference type="Gene3D" id="2.70.98.10">
    <property type="match status" value="1"/>
</dbReference>
<dbReference type="GO" id="GO:0009341">
    <property type="term" value="C:beta-galactosidase complex"/>
    <property type="evidence" value="ECO:0007669"/>
    <property type="project" value="InterPro"/>
</dbReference>
<evidence type="ECO:0000256" key="7">
    <source>
        <dbReference type="ARBA" id="ARBA00032230"/>
    </source>
</evidence>
<dbReference type="InterPro" id="IPR014718">
    <property type="entry name" value="GH-type_carb-bd"/>
</dbReference>
<dbReference type="Pfam" id="PF02836">
    <property type="entry name" value="Glyco_hydro_2_C"/>
    <property type="match status" value="1"/>
</dbReference>
<dbReference type="InterPro" id="IPR006102">
    <property type="entry name" value="Ig-like_GH2"/>
</dbReference>
<dbReference type="SMART" id="SM01038">
    <property type="entry name" value="Bgal_small_N"/>
    <property type="match status" value="1"/>
</dbReference>
<dbReference type="InterPro" id="IPR023232">
    <property type="entry name" value="Glyco_hydro_2_AS"/>
</dbReference>
<reference evidence="10 11" key="1">
    <citation type="submission" date="2010-12" db="EMBL/GenBank/DDBJ databases">
        <title>Complete sequence of Ethanoligenens harbinense YUAN-3.</title>
        <authorList>
            <person name="Lucas S."/>
            <person name="Copeland A."/>
            <person name="Lapidus A."/>
            <person name="Cheng J.-F."/>
            <person name="Bruce D."/>
            <person name="Goodwin L."/>
            <person name="Pitluck S."/>
            <person name="Chertkov O."/>
            <person name="Misra M."/>
            <person name="Detter J.C."/>
            <person name="Han C."/>
            <person name="Tapia R."/>
            <person name="Land M."/>
            <person name="Hauser L."/>
            <person name="Jeffries C."/>
            <person name="Kyrpides N."/>
            <person name="Ivanova N."/>
            <person name="Mikhailova N."/>
            <person name="Wang A."/>
            <person name="Mouttaki H."/>
            <person name="He Z."/>
            <person name="Zhou J."/>
            <person name="Hemme C.L."/>
            <person name="Woyke T."/>
        </authorList>
    </citation>
    <scope>NUCLEOTIDE SEQUENCE [LARGE SCALE GENOMIC DNA]</scope>
    <source>
        <strain evidence="11">DSM 18485 / JCM 12961 / CGMCC 1.5033 / YUAN-3</strain>
    </source>
</reference>
<dbReference type="Pfam" id="PF00703">
    <property type="entry name" value="Glyco_hydro_2"/>
    <property type="match status" value="1"/>
</dbReference>
<proteinExistence type="inferred from homology"/>
<dbReference type="InterPro" id="IPR013783">
    <property type="entry name" value="Ig-like_fold"/>
</dbReference>
<comment type="similarity">
    <text evidence="2 8">Belongs to the glycosyl hydrolase 2 family.</text>
</comment>
<sequence>MNLPNYYENPEITSIGTMPDRAYYIPVPEGTADAGGRLADSGCVTPLDGTWLFRLFPNVLEVPECFPQPSYDESDMEPITVPSVWQCGGYDAHQYTNTRYPIPYDPPYVPFQNPCGAYATWFDYADQRDGSHMFLNFEGIDSCAYVYINGQFAGFHKISHAHVEYDITRFLREGRNKLAVLVLKWCDGTYLEDQDKLRMSGIFRSVYLLRRAQNHLRDFTVSQQFSEDLKTAWLHVSARFLEGIGSIAYRFWDGNTLLAQGESADGIFSLQVDAPKLWNAEQPYLYNLELSSCGETIREPVGLRKIEMRKGVALLNGKSFKIKGVNRHDSDPVTGYTQSAEQLLRDLTLMKNHNINAVRTSHYPPCPELLYLCDRLGFYVIDEADIEAHGGIDLYGADEREIGRLAADSRFANAILRRVQHLVARDKNRPSVIMWSLGNESGYGDNFVKAAEWVHAADASRPVHYESSVHPYPGTNTDLSVLDVYSRMYASTQFVDTYFSQPQQKPFIQCEFCHAMGNGPGDLEDYFKQIYRYDGFWGGCVWEWCDHAVYAGETPDGKPRYLYGGDFGDFPNDGNFCVDGLVFPDRTPSTGLLEYKNVLRPVRAEAADTRQGIFILKNCQDFSDTGNTVDIVYELTRNGKTVQSGSLPTLSIAPHTAETVSIPYVLPEDGRCFLRLRYLKKGGADCVPTGTELGFDQFELPVSGGFQLPELVVTAPVSFEEGERYISIFGRDFRYGFDRYEGTFTSLTSKGKELLTGPMSLNIWRAPTDNDRNIKHEWYAAGYDRALPKVYETDVKRDRDCVVLHCRSSLAPLFIQPVLHIDAAYRVHASGRVDVSFEVRKNPVMPVLPRFGVRLFLDRAFSHVRYFAYGPIESYADKHQASYRGLFESTVEEQHVPYIRPQENGSHFGSEYLELAGGGTALAFTSNRPFSFQASPYTQEELTQKEHEFELEPAGGTILCVDYKQNGIGSNSCGPELLPDYRFDENAFTFAFSFLPYALD</sequence>
<comment type="catalytic activity">
    <reaction evidence="1 8">
        <text>Hydrolysis of terminal non-reducing beta-D-galactose residues in beta-D-galactosides.</text>
        <dbReference type="EC" id="3.2.1.23"/>
    </reaction>
</comment>
<protein>
    <recommendedName>
        <fullName evidence="4 8">Beta-galactosidase</fullName>
        <ecNumber evidence="3 8">3.2.1.23</ecNumber>
    </recommendedName>
    <alternativeName>
        <fullName evidence="7 8">Lactase</fullName>
    </alternativeName>
</protein>
<dbReference type="InterPro" id="IPR004199">
    <property type="entry name" value="B-gal_small/dom_5"/>
</dbReference>
<dbReference type="GO" id="GO:0005990">
    <property type="term" value="P:lactose catabolic process"/>
    <property type="evidence" value="ECO:0007669"/>
    <property type="project" value="TreeGrafter"/>
</dbReference>
<dbReference type="InterPro" id="IPR006101">
    <property type="entry name" value="Glyco_hydro_2"/>
</dbReference>
<dbReference type="PRINTS" id="PR00132">
    <property type="entry name" value="GLHYDRLASE2"/>
</dbReference>
<dbReference type="InterPro" id="IPR006103">
    <property type="entry name" value="Glyco_hydro_2_cat"/>
</dbReference>
<evidence type="ECO:0000256" key="3">
    <source>
        <dbReference type="ARBA" id="ARBA00012756"/>
    </source>
</evidence>
<dbReference type="InterPro" id="IPR008979">
    <property type="entry name" value="Galactose-bd-like_sf"/>
</dbReference>
<dbReference type="InterPro" id="IPR017853">
    <property type="entry name" value="GH"/>
</dbReference>
<dbReference type="Gene3D" id="3.20.20.80">
    <property type="entry name" value="Glycosidases"/>
    <property type="match status" value="1"/>
</dbReference>
<evidence type="ECO:0000256" key="8">
    <source>
        <dbReference type="RuleBase" id="RU361154"/>
    </source>
</evidence>
<evidence type="ECO:0000256" key="4">
    <source>
        <dbReference type="ARBA" id="ARBA00013303"/>
    </source>
</evidence>
<dbReference type="InterPro" id="IPR036156">
    <property type="entry name" value="Beta-gal/glucu_dom_sf"/>
</dbReference>